<dbReference type="HOGENOM" id="CLU_1825253_0_0_1"/>
<organism evidence="1 2">
    <name type="scientific">Edhazardia aedis (strain USNM 41457)</name>
    <name type="common">Microsporidian parasite</name>
    <dbReference type="NCBI Taxonomy" id="1003232"/>
    <lineage>
        <taxon>Eukaryota</taxon>
        <taxon>Fungi</taxon>
        <taxon>Fungi incertae sedis</taxon>
        <taxon>Microsporidia</taxon>
        <taxon>Edhazardia</taxon>
    </lineage>
</organism>
<sequence>MIENCLNNSYNRSIKFSPNELFIGFSFFDPYEKPAEFKTLCFPQSKEIIQDYKNNIKVNDQVVVKNYRCGKFDDKFIGPFLVERVSKRGYWIKLIGDSAWHHTKFIKILKRADCCISKKNNWFFFLIYHFRFSIDKRLIGF</sequence>
<evidence type="ECO:0000313" key="2">
    <source>
        <dbReference type="Proteomes" id="UP000003163"/>
    </source>
</evidence>
<dbReference type="EMBL" id="AFBI03000004">
    <property type="protein sequence ID" value="EJW01760.1"/>
    <property type="molecule type" value="Genomic_DNA"/>
</dbReference>
<protein>
    <submittedName>
        <fullName evidence="1">Uncharacterized protein</fullName>
    </submittedName>
</protein>
<comment type="caution">
    <text evidence="1">The sequence shown here is derived from an EMBL/GenBank/DDBJ whole genome shotgun (WGS) entry which is preliminary data.</text>
</comment>
<name>J9DGM5_EDHAE</name>
<proteinExistence type="predicted"/>
<reference evidence="2" key="2">
    <citation type="submission" date="2015-07" db="EMBL/GenBank/DDBJ databases">
        <title>Contrasting host-pathogen interactions and genome evolution in two generalist and specialist microsporidian pathogens of mosquitoes.</title>
        <authorList>
            <consortium name="The Broad Institute Genomics Platform"/>
            <consortium name="The Broad Institute Genome Sequencing Center for Infectious Disease"/>
            <person name="Cuomo C.A."/>
            <person name="Sanscrainte N.D."/>
            <person name="Goldberg J.M."/>
            <person name="Heiman D."/>
            <person name="Young S."/>
            <person name="Zeng Q."/>
            <person name="Becnel J.J."/>
            <person name="Birren B.W."/>
        </authorList>
    </citation>
    <scope>NUCLEOTIDE SEQUENCE [LARGE SCALE GENOMIC DNA]</scope>
    <source>
        <strain evidence="2">USNM 41457</strain>
    </source>
</reference>
<dbReference type="InParanoid" id="J9DGM5"/>
<dbReference type="AlphaFoldDB" id="J9DGM5"/>
<gene>
    <name evidence="1" type="ORF">EDEG_00351</name>
</gene>
<dbReference type="VEuPathDB" id="MicrosporidiaDB:EDEG_00351"/>
<accession>J9DGM5</accession>
<dbReference type="Proteomes" id="UP000003163">
    <property type="component" value="Unassembled WGS sequence"/>
</dbReference>
<evidence type="ECO:0000313" key="1">
    <source>
        <dbReference type="EMBL" id="EJW01760.1"/>
    </source>
</evidence>
<reference evidence="1 2" key="1">
    <citation type="submission" date="2011-08" db="EMBL/GenBank/DDBJ databases">
        <authorList>
            <person name="Liu Z.J."/>
            <person name="Shi F.L."/>
            <person name="Lu J.Q."/>
            <person name="Li M."/>
            <person name="Wang Z.L."/>
        </authorList>
    </citation>
    <scope>NUCLEOTIDE SEQUENCE [LARGE SCALE GENOMIC DNA]</scope>
    <source>
        <strain evidence="1 2">USNM 41457</strain>
    </source>
</reference>
<keyword evidence="2" id="KW-1185">Reference proteome</keyword>
<dbReference type="OrthoDB" id="2195903at2759"/>